<name>A0A4S8KHV0_MUSBA</name>
<reference evidence="7 8" key="1">
    <citation type="journal article" date="2019" name="Nat. Plants">
        <title>Genome sequencing of Musa balbisiana reveals subgenome evolution and function divergence in polyploid bananas.</title>
        <authorList>
            <person name="Yao X."/>
        </authorList>
    </citation>
    <scope>NUCLEOTIDE SEQUENCE [LARGE SCALE GENOMIC DNA]</scope>
    <source>
        <strain evidence="8">cv. DH-PKW</strain>
        <tissue evidence="7">Leaves</tissue>
    </source>
</reference>
<dbReference type="AlphaFoldDB" id="A0A4S8KHV0"/>
<dbReference type="GO" id="GO:0005634">
    <property type="term" value="C:nucleus"/>
    <property type="evidence" value="ECO:0007669"/>
    <property type="project" value="TreeGrafter"/>
</dbReference>
<dbReference type="GO" id="GO:0008270">
    <property type="term" value="F:zinc ion binding"/>
    <property type="evidence" value="ECO:0007669"/>
    <property type="project" value="UniProtKB-KW"/>
</dbReference>
<keyword evidence="8" id="KW-1185">Reference proteome</keyword>
<evidence type="ECO:0000256" key="5">
    <source>
        <dbReference type="SAM" id="MobiDB-lite"/>
    </source>
</evidence>
<dbReference type="PANTHER" id="PTHR45931:SF3">
    <property type="entry name" value="RING ZINC FINGER-CONTAINING PROTEIN"/>
    <property type="match status" value="1"/>
</dbReference>
<evidence type="ECO:0000256" key="1">
    <source>
        <dbReference type="ARBA" id="ARBA00022723"/>
    </source>
</evidence>
<evidence type="ECO:0000259" key="6">
    <source>
        <dbReference type="PROSITE" id="PS50089"/>
    </source>
</evidence>
<accession>A0A4S8KHV0</accession>
<evidence type="ECO:0000256" key="3">
    <source>
        <dbReference type="ARBA" id="ARBA00022833"/>
    </source>
</evidence>
<evidence type="ECO:0000313" key="7">
    <source>
        <dbReference type="EMBL" id="THU74984.1"/>
    </source>
</evidence>
<comment type="caution">
    <text evidence="7">The sequence shown here is derived from an EMBL/GenBank/DDBJ whole genome shotgun (WGS) entry which is preliminary data.</text>
</comment>
<keyword evidence="3" id="KW-0862">Zinc</keyword>
<dbReference type="InterPro" id="IPR013083">
    <property type="entry name" value="Znf_RING/FYVE/PHD"/>
</dbReference>
<gene>
    <name evidence="7" type="ORF">C4D60_Mb04t39140</name>
</gene>
<protein>
    <recommendedName>
        <fullName evidence="6">RING-type domain-containing protein</fullName>
    </recommendedName>
</protein>
<feature type="region of interest" description="Disordered" evidence="5">
    <location>
        <begin position="18"/>
        <end position="79"/>
    </location>
</feature>
<dbReference type="PROSITE" id="PS50089">
    <property type="entry name" value="ZF_RING_2"/>
    <property type="match status" value="1"/>
</dbReference>
<evidence type="ECO:0000256" key="2">
    <source>
        <dbReference type="ARBA" id="ARBA00022771"/>
    </source>
</evidence>
<evidence type="ECO:0000256" key="4">
    <source>
        <dbReference type="PROSITE-ProRule" id="PRU00175"/>
    </source>
</evidence>
<feature type="domain" description="RING-type" evidence="6">
    <location>
        <begin position="220"/>
        <end position="261"/>
    </location>
</feature>
<dbReference type="CDD" id="cd16454">
    <property type="entry name" value="RING-H2_PA-TM-RING"/>
    <property type="match status" value="1"/>
</dbReference>
<dbReference type="PANTHER" id="PTHR45931">
    <property type="entry name" value="SI:CH211-59O9.10"/>
    <property type="match status" value="1"/>
</dbReference>
<dbReference type="SMART" id="SM00184">
    <property type="entry name" value="RING"/>
    <property type="match status" value="1"/>
</dbReference>
<dbReference type="GO" id="GO:0006511">
    <property type="term" value="P:ubiquitin-dependent protein catabolic process"/>
    <property type="evidence" value="ECO:0007669"/>
    <property type="project" value="TreeGrafter"/>
</dbReference>
<dbReference type="InterPro" id="IPR001841">
    <property type="entry name" value="Znf_RING"/>
</dbReference>
<dbReference type="STRING" id="52838.A0A4S8KHV0"/>
<dbReference type="Pfam" id="PF13639">
    <property type="entry name" value="zf-RING_2"/>
    <property type="match status" value="1"/>
</dbReference>
<dbReference type="SUPFAM" id="SSF57850">
    <property type="entry name" value="RING/U-box"/>
    <property type="match status" value="1"/>
</dbReference>
<feature type="compositionally biased region" description="Basic and acidic residues" evidence="5">
    <location>
        <begin position="20"/>
        <end position="52"/>
    </location>
</feature>
<keyword evidence="1" id="KW-0479">Metal-binding</keyword>
<sequence length="266" mass="30035">MTIASKFFYCRRTSASSRSSEQELDRVNADRDRRLRRDRRSSHEERRPDAPSRARQLVHPRSARTPHESIGLNKSTSELEEGISRNHRYASGRVVRSSRVLGDEFHDHLPDSVLEARTRLLERLKGVHLTGSRRESRAADISDHPPAEVSNMSKCNHWKTATASDQLKSGDPAAEIIFQAEQVSSSSDINKKPCVLSHRLKDELFIDTDGDGIPKGLLECSICLEKFSEGEGVIRLLCGHMYHHACLEPWMQAHQLCPYCRASVVG</sequence>
<dbReference type="EMBL" id="PYDT01000001">
    <property type="protein sequence ID" value="THU74984.1"/>
    <property type="molecule type" value="Genomic_DNA"/>
</dbReference>
<evidence type="ECO:0000313" key="8">
    <source>
        <dbReference type="Proteomes" id="UP000317650"/>
    </source>
</evidence>
<keyword evidence="2 4" id="KW-0863">Zinc-finger</keyword>
<dbReference type="Proteomes" id="UP000317650">
    <property type="component" value="Chromosome 4"/>
</dbReference>
<dbReference type="InterPro" id="IPR051834">
    <property type="entry name" value="RING_finger_E3_ligase"/>
</dbReference>
<dbReference type="GO" id="GO:0061630">
    <property type="term" value="F:ubiquitin protein ligase activity"/>
    <property type="evidence" value="ECO:0007669"/>
    <property type="project" value="TreeGrafter"/>
</dbReference>
<proteinExistence type="predicted"/>
<organism evidence="7 8">
    <name type="scientific">Musa balbisiana</name>
    <name type="common">Banana</name>
    <dbReference type="NCBI Taxonomy" id="52838"/>
    <lineage>
        <taxon>Eukaryota</taxon>
        <taxon>Viridiplantae</taxon>
        <taxon>Streptophyta</taxon>
        <taxon>Embryophyta</taxon>
        <taxon>Tracheophyta</taxon>
        <taxon>Spermatophyta</taxon>
        <taxon>Magnoliopsida</taxon>
        <taxon>Liliopsida</taxon>
        <taxon>Zingiberales</taxon>
        <taxon>Musaceae</taxon>
        <taxon>Musa</taxon>
    </lineage>
</organism>
<dbReference type="Gene3D" id="3.30.40.10">
    <property type="entry name" value="Zinc/RING finger domain, C3HC4 (zinc finger)"/>
    <property type="match status" value="1"/>
</dbReference>